<feature type="compositionally biased region" description="Basic and acidic residues" evidence="3">
    <location>
        <begin position="219"/>
        <end position="233"/>
    </location>
</feature>
<evidence type="ECO:0000256" key="3">
    <source>
        <dbReference type="SAM" id="MobiDB-lite"/>
    </source>
</evidence>
<gene>
    <name evidence="4" type="ORF">BAA01_04640</name>
</gene>
<comment type="caution">
    <text evidence="4">The sequence shown here is derived from an EMBL/GenBank/DDBJ whole genome shotgun (WGS) entry which is preliminary data.</text>
</comment>
<evidence type="ECO:0000256" key="1">
    <source>
        <dbReference type="ARBA" id="ARBA00043985"/>
    </source>
</evidence>
<dbReference type="AlphaFoldDB" id="A0A1Y3PJ39"/>
<evidence type="ECO:0000256" key="2">
    <source>
        <dbReference type="SAM" id="Coils"/>
    </source>
</evidence>
<protein>
    <submittedName>
        <fullName evidence="4">Phage shock protein A</fullName>
    </submittedName>
</protein>
<organism evidence="4 5">
    <name type="scientific">Bacillus thermozeamaize</name>
    <dbReference type="NCBI Taxonomy" id="230954"/>
    <lineage>
        <taxon>Bacteria</taxon>
        <taxon>Bacillati</taxon>
        <taxon>Bacillota</taxon>
        <taxon>Bacilli</taxon>
        <taxon>Bacillales</taxon>
        <taxon>Bacillaceae</taxon>
        <taxon>Bacillus</taxon>
    </lineage>
</organism>
<accession>A0A1Y3PJ39</accession>
<proteinExistence type="inferred from homology"/>
<reference evidence="5" key="1">
    <citation type="submission" date="2016-06" db="EMBL/GenBank/DDBJ databases">
        <authorList>
            <person name="Nascimento L."/>
            <person name="Pereira R.V."/>
            <person name="Martins L.F."/>
            <person name="Quaggio R.B."/>
            <person name="Silva A.M."/>
            <person name="Setubal J.C."/>
        </authorList>
    </citation>
    <scope>NUCLEOTIDE SEQUENCE [LARGE SCALE GENOMIC DNA]</scope>
</reference>
<name>A0A1Y3PJ39_9BACI</name>
<dbReference type="Pfam" id="PF04012">
    <property type="entry name" value="PspA_IM30"/>
    <property type="match status" value="1"/>
</dbReference>
<comment type="similarity">
    <text evidence="1">Belongs to the PspA/Vipp/IM30 family.</text>
</comment>
<dbReference type="EMBL" id="LZRT01000134">
    <property type="protein sequence ID" value="OUM84329.1"/>
    <property type="molecule type" value="Genomic_DNA"/>
</dbReference>
<evidence type="ECO:0000313" key="4">
    <source>
        <dbReference type="EMBL" id="OUM84329.1"/>
    </source>
</evidence>
<dbReference type="Proteomes" id="UP000196475">
    <property type="component" value="Unassembled WGS sequence"/>
</dbReference>
<keyword evidence="2" id="KW-0175">Coiled coil</keyword>
<evidence type="ECO:0000313" key="5">
    <source>
        <dbReference type="Proteomes" id="UP000196475"/>
    </source>
</evidence>
<dbReference type="PANTHER" id="PTHR31088">
    <property type="entry name" value="MEMBRANE-ASSOCIATED PROTEIN VIPP1, CHLOROPLASTIC"/>
    <property type="match status" value="1"/>
</dbReference>
<dbReference type="InterPro" id="IPR007157">
    <property type="entry name" value="PspA_VIPP1"/>
</dbReference>
<feature type="region of interest" description="Disordered" evidence="3">
    <location>
        <begin position="219"/>
        <end position="239"/>
    </location>
</feature>
<dbReference type="PANTHER" id="PTHR31088:SF6">
    <property type="entry name" value="PHAGE SHOCK PROTEIN A"/>
    <property type="match status" value="1"/>
</dbReference>
<feature type="coiled-coil region" evidence="2">
    <location>
        <begin position="101"/>
        <end position="135"/>
    </location>
</feature>
<sequence>MGVFQRIKDITRASLNDMLDKVEDPVVMLNQYLRDMEEEIAQAEVGVAKQMATERKLRQRLDESVRLSMDREAKAMEALRNGEESRARMWLEEKLYHDEKVKEIRDLHLQAKNTVEELVQQLHEMKDQYYQMRNKRHELAARAQLAKTRKHMAQVSSANVLETGQAARGFHRMEEKIMQMEIEAEILRKPHLGQGYAVNPYQATDAATQQKIEEQLQALREKVRPEQDTRTEPQELSDN</sequence>